<reference evidence="2" key="1">
    <citation type="journal article" date="2023" name="IScience">
        <title>Live-bearing cockroach genome reveals convergent evolutionary mechanisms linked to viviparity in insects and beyond.</title>
        <authorList>
            <person name="Fouks B."/>
            <person name="Harrison M.C."/>
            <person name="Mikhailova A.A."/>
            <person name="Marchal E."/>
            <person name="English S."/>
            <person name="Carruthers M."/>
            <person name="Jennings E.C."/>
            <person name="Chiamaka E.L."/>
            <person name="Frigard R.A."/>
            <person name="Pippel M."/>
            <person name="Attardo G.M."/>
            <person name="Benoit J.B."/>
            <person name="Bornberg-Bauer E."/>
            <person name="Tobe S.S."/>
        </authorList>
    </citation>
    <scope>NUCLEOTIDE SEQUENCE</scope>
    <source>
        <strain evidence="2">Stay&amp;Tobe</strain>
    </source>
</reference>
<organism evidence="2 3">
    <name type="scientific">Diploptera punctata</name>
    <name type="common">Pacific beetle cockroach</name>
    <dbReference type="NCBI Taxonomy" id="6984"/>
    <lineage>
        <taxon>Eukaryota</taxon>
        <taxon>Metazoa</taxon>
        <taxon>Ecdysozoa</taxon>
        <taxon>Arthropoda</taxon>
        <taxon>Hexapoda</taxon>
        <taxon>Insecta</taxon>
        <taxon>Pterygota</taxon>
        <taxon>Neoptera</taxon>
        <taxon>Polyneoptera</taxon>
        <taxon>Dictyoptera</taxon>
        <taxon>Blattodea</taxon>
        <taxon>Blaberoidea</taxon>
        <taxon>Blaberidae</taxon>
        <taxon>Diplopterinae</taxon>
        <taxon>Diploptera</taxon>
    </lineage>
</organism>
<dbReference type="EMBL" id="JASPKZ010003452">
    <property type="protein sequence ID" value="KAJ9593238.1"/>
    <property type="molecule type" value="Genomic_DNA"/>
</dbReference>
<sequence length="966" mass="110715">MKYPQVVSMPAAVQDWLDEQLEARGIDAIVYTHYILSLLLQRDSLDLPDDPLVFSTKEVGRRGRKRGRNKEDHWDVWDFEQLKRSAAVECLMSASDQKCGIEKLVDELCIKLKEIQSEGESSYCLDLSAAPVTNSSSSLSSSLQDPLQKYHAAFPPLSSKFADTSSSLAIIPDTGSAWNGKKVLVNSFGKNKHSIKTNNSIAKLKLDSTDENKENNNNSETMKSRGHLKEKSKTKKEVGYGFAWNMADERNEIDESAGLDSRNLFHQQNEVNNPENIEWDSRRLYERQRDELENSQGENVHLITLGTNSSDDKNEKKLLEENADDHNLAQLIAKFDHSIEALWNGEFSSSDDISSDENEQELPVDLNELLSSPNKQDFTVELYNLNNKHSLNSFIHSGTNLTSSIWSEHHSNENSLDHEHKMDCNEQNCDKNNCNSKFGELKMDSNCKRNENLKEDNFKLVLVGENKIPGNKFDDKVPKFDTKNPKFIEKDLKFDSIKIPYEKDPKFDDRFYKNSTLTPNKKSWNSNFNSNCEINDKSSDDRLKFLLAGNSNSNENDCKSDFTMGKCVSNPNTENVSNPNTESFMTLNHNKEKSSFIEVIPKKNSESAVKKNEENYEEMKEVSEKGTEKEEEDLLTSTKTHFRPIRIENEASGGNVGSYADGTMFVIPTSLDEVDFKRSESGGLYLEAEADMKMKYMEYRERENEGEFVPKFRVRQSEKCCQTEELEEEVHTKRSKKTCDEFYFPGDEDLAERCVVEDGGWNSNNAPAWGNDSSKNQSWYDIWRMSPGAVKQACVCEANSQNSQYCQLREELTMEGEQLMSDLSYMQHLYQHEQSPQLYDDTHRPFIDNKPSDQNYYAFVSQEYEVEQVLYEGVGKQTLFQSYRDMLPQLKDDSEISCDKKMAGLSSELETEWKEIERPFNAKVIQKDRKRRHSASSQRTRKNSAECHDLGDSYSLKGISLRPVTL</sequence>
<proteinExistence type="predicted"/>
<dbReference type="PANTHER" id="PTHR17611:SF3">
    <property type="entry name" value="DNA SEGMENT, CHR 5, ERATO DOI 579, EXPRESSED"/>
    <property type="match status" value="1"/>
</dbReference>
<dbReference type="Proteomes" id="UP001233999">
    <property type="component" value="Unassembled WGS sequence"/>
</dbReference>
<evidence type="ECO:0000313" key="3">
    <source>
        <dbReference type="Proteomes" id="UP001233999"/>
    </source>
</evidence>
<name>A0AAD8A6H8_DIPPU</name>
<feature type="region of interest" description="Disordered" evidence="1">
    <location>
        <begin position="924"/>
        <end position="948"/>
    </location>
</feature>
<evidence type="ECO:0000313" key="2">
    <source>
        <dbReference type="EMBL" id="KAJ9593238.1"/>
    </source>
</evidence>
<comment type="caution">
    <text evidence="2">The sequence shown here is derived from an EMBL/GenBank/DDBJ whole genome shotgun (WGS) entry which is preliminary data.</text>
</comment>
<feature type="compositionally biased region" description="Basic and acidic residues" evidence="1">
    <location>
        <begin position="608"/>
        <end position="628"/>
    </location>
</feature>
<keyword evidence="3" id="KW-1185">Reference proteome</keyword>
<feature type="compositionally biased region" description="Basic residues" evidence="1">
    <location>
        <begin position="928"/>
        <end position="942"/>
    </location>
</feature>
<accession>A0AAD8A6H8</accession>
<dbReference type="AlphaFoldDB" id="A0AAD8A6H8"/>
<dbReference type="InterPro" id="IPR027871">
    <property type="entry name" value="DUF4603"/>
</dbReference>
<evidence type="ECO:0000256" key="1">
    <source>
        <dbReference type="SAM" id="MobiDB-lite"/>
    </source>
</evidence>
<feature type="region of interest" description="Disordered" evidence="1">
    <location>
        <begin position="207"/>
        <end position="233"/>
    </location>
</feature>
<dbReference type="Pfam" id="PF15376">
    <property type="entry name" value="DUF4603"/>
    <property type="match status" value="1"/>
</dbReference>
<reference evidence="2" key="2">
    <citation type="submission" date="2023-05" db="EMBL/GenBank/DDBJ databases">
        <authorList>
            <person name="Fouks B."/>
        </authorList>
    </citation>
    <scope>NUCLEOTIDE SEQUENCE</scope>
    <source>
        <strain evidence="2">Stay&amp;Tobe</strain>
        <tissue evidence="2">Testes</tissue>
    </source>
</reference>
<dbReference type="PANTHER" id="PTHR17611">
    <property type="entry name" value="DNA SEGMENT, CHR 5, ERATO DOI 579, EXPRESSED"/>
    <property type="match status" value="1"/>
</dbReference>
<gene>
    <name evidence="2" type="ORF">L9F63_015211</name>
</gene>
<protein>
    <submittedName>
        <fullName evidence="2">Uncharacterized protein</fullName>
    </submittedName>
</protein>
<feature type="region of interest" description="Disordered" evidence="1">
    <location>
        <begin position="608"/>
        <end position="637"/>
    </location>
</feature>